<feature type="region of interest" description="Disordered" evidence="1">
    <location>
        <begin position="27"/>
        <end position="51"/>
    </location>
</feature>
<dbReference type="Proteomes" id="UP000645517">
    <property type="component" value="Unassembled WGS sequence"/>
</dbReference>
<reference evidence="3" key="1">
    <citation type="journal article" date="2019" name="Int. J. Syst. Evol. Microbiol.">
        <title>The Global Catalogue of Microorganisms (GCM) 10K type strain sequencing project: providing services to taxonomists for standard genome sequencing and annotation.</title>
        <authorList>
            <consortium name="The Broad Institute Genomics Platform"/>
            <consortium name="The Broad Institute Genome Sequencing Center for Infectious Disease"/>
            <person name="Wu L."/>
            <person name="Ma J."/>
        </authorList>
    </citation>
    <scope>NUCLEOTIDE SEQUENCE [LARGE SCALE GENOMIC DNA]</scope>
    <source>
        <strain evidence="3">JCM 16918</strain>
    </source>
</reference>
<sequence>MLSTVRSESFQIKGESREWERMQAIHSPLPTQGAGVSDPRRTVTSAPDASG</sequence>
<comment type="caution">
    <text evidence="2">The sequence shown here is derived from an EMBL/GenBank/DDBJ whole genome shotgun (WGS) entry which is preliminary data.</text>
</comment>
<name>A0ABQ2IXN3_9DEIO</name>
<feature type="compositionally biased region" description="Polar residues" evidence="1">
    <location>
        <begin position="42"/>
        <end position="51"/>
    </location>
</feature>
<dbReference type="EMBL" id="BMOR01000003">
    <property type="protein sequence ID" value="GGN33139.1"/>
    <property type="molecule type" value="Genomic_DNA"/>
</dbReference>
<proteinExistence type="predicted"/>
<evidence type="ECO:0000256" key="1">
    <source>
        <dbReference type="SAM" id="MobiDB-lite"/>
    </source>
</evidence>
<accession>A0ABQ2IXN3</accession>
<gene>
    <name evidence="2" type="ORF">GCM10010842_10470</name>
</gene>
<evidence type="ECO:0000313" key="2">
    <source>
        <dbReference type="EMBL" id="GGN33139.1"/>
    </source>
</evidence>
<evidence type="ECO:0000313" key="3">
    <source>
        <dbReference type="Proteomes" id="UP000645517"/>
    </source>
</evidence>
<protein>
    <submittedName>
        <fullName evidence="2">Uncharacterized protein</fullName>
    </submittedName>
</protein>
<keyword evidence="3" id="KW-1185">Reference proteome</keyword>
<organism evidence="2 3">
    <name type="scientific">Deinococcus daejeonensis</name>
    <dbReference type="NCBI Taxonomy" id="1007098"/>
    <lineage>
        <taxon>Bacteria</taxon>
        <taxon>Thermotogati</taxon>
        <taxon>Deinococcota</taxon>
        <taxon>Deinococci</taxon>
        <taxon>Deinococcales</taxon>
        <taxon>Deinococcaceae</taxon>
        <taxon>Deinococcus</taxon>
    </lineage>
</organism>